<evidence type="ECO:0000313" key="2">
    <source>
        <dbReference type="Proteomes" id="UP001518989"/>
    </source>
</evidence>
<gene>
    <name evidence="1" type="ORF">IAI61_22415</name>
</gene>
<accession>A0ABS3KWD7</accession>
<organism evidence="1 2">
    <name type="scientific">Roseomonas haemaphysalidis</name>
    <dbReference type="NCBI Taxonomy" id="2768162"/>
    <lineage>
        <taxon>Bacteria</taxon>
        <taxon>Pseudomonadati</taxon>
        <taxon>Pseudomonadota</taxon>
        <taxon>Alphaproteobacteria</taxon>
        <taxon>Acetobacterales</taxon>
        <taxon>Roseomonadaceae</taxon>
        <taxon>Roseomonas</taxon>
    </lineage>
</organism>
<sequence length="55" mass="5874">MNAIPPAGHTLQDEIEGAIVTLEHLAVQAAHAQEPCAQILFRTAELLRVTISVGK</sequence>
<protein>
    <submittedName>
        <fullName evidence="1">Uncharacterized protein</fullName>
    </submittedName>
</protein>
<reference evidence="1 2" key="1">
    <citation type="submission" date="2020-09" db="EMBL/GenBank/DDBJ databases">
        <title>Roseomonas.</title>
        <authorList>
            <person name="Zhu W."/>
        </authorList>
    </citation>
    <scope>NUCLEOTIDE SEQUENCE [LARGE SCALE GENOMIC DNA]</scope>
    <source>
        <strain evidence="1 2">573</strain>
    </source>
</reference>
<dbReference type="Proteomes" id="UP001518989">
    <property type="component" value="Unassembled WGS sequence"/>
</dbReference>
<dbReference type="EMBL" id="JACTNG010000021">
    <property type="protein sequence ID" value="MBO1081788.1"/>
    <property type="molecule type" value="Genomic_DNA"/>
</dbReference>
<dbReference type="RefSeq" id="WP_207419972.1">
    <property type="nucleotide sequence ID" value="NZ_CP061180.1"/>
</dbReference>
<name>A0ABS3KWD7_9PROT</name>
<evidence type="ECO:0000313" key="1">
    <source>
        <dbReference type="EMBL" id="MBO1081788.1"/>
    </source>
</evidence>
<keyword evidence="2" id="KW-1185">Reference proteome</keyword>
<proteinExistence type="predicted"/>
<comment type="caution">
    <text evidence="1">The sequence shown here is derived from an EMBL/GenBank/DDBJ whole genome shotgun (WGS) entry which is preliminary data.</text>
</comment>